<dbReference type="AlphaFoldDB" id="A0A372ZQG7"/>
<sequence length="1158" mass="123480">MTRLKVELPKDALLLSPDQAMLDAPDTVYPVMIDPAWNTPHAGDWAGVSRTYPNQAYWHFTYNSSYVHDWGVGYCGDTSRCAPTDVKRAFFQVSNPFVGKQILGATFGTYESWSYSCDARPVELWSTGYISPGLNWNAQNASGFWSRYLQTINTAKGWSGNCPGGWLEYGETGAVKNLVQDAANWGWPTITFGLKAQNEGDTLAWKRFTDDAYLQVYYNLRPNQIPMSDMTMSPGSVCQYPGIKINKMPQVTTRATDPDGEAIGVQFAVGWDDGTGLRRRWWSTGSEDAAPGGNTFKASGSIFSWPLPTDLPKNLQLDWEARAWDGAQWGPWSSDGDPTGCYFIVDTSAPDGPAITSDAYPGSKDATAALPWTDGVGKSGQFTLKSAATDVVKYQWGLDTSPSAANEVATSGGAGQTVRVQPQTAGVHFISARAVDGAGNASQPETYYFNVLTGQAQRTGWSMDDPSGTSVTGTGGGFEATLGSGATAGAPGHLAEGLSLDGTANGYAETQGNVLDTTRGFAVSAWVNLTGDTSRNRVAVSENGNWAARFALGLMNGKWTMWTSTQDTNAVYTLEPASSDTPVVLGQWTHLVGVYDPTARTSTLYVNGVPGTPVAVTAAWDARGPLEFGRSKWHGNWTDPWTGSVDEVRLWDRSLSKAEAADAAADKQLATGRPAKAVWHLDGSSAKPVGTTETDNLTAYNGVALGRPGIADKAIHLDGADDYLRGTRPQVDGSRDFSVSAWVKLPAPTPGDTTPKMAVTQIGQHNNEFSLYYSPYWGRWIFGRYKEDSSADTLVRTWQDACTAGSQINGVPCFTGTTGEWTHLLGVSDTAAKKLRFYINGFLVGQSDYTQNAPWANPGPIQIGAVNREGANGEFFGGDIDDVRIYDRVVTGPEAGAMVQQRPQLAGRWKLNTATSTPADAPAVTPDEGPAKAGAQLGGGASIKADGGLFQTPGTLLLNGSTGYAATGSVPLHTGQSFTLAGWANTAGVPTRDMTVLSVAGANNSAVTLRWHPLGNDANGQPTGQWQAEVRDSDANGAARTLTTHTPATSVMENWTHLAVSYDAFADRLALYVNGQVENQGCADGDRTCTPHISWTGAPQPYEAGGGVQFGRTRASGAWGEYFSGELDDVWLYQGVLSPAQIAKLADYNVELGTSTGV</sequence>
<evidence type="ECO:0000256" key="2">
    <source>
        <dbReference type="ARBA" id="ARBA00023157"/>
    </source>
</evidence>
<accession>A0A372ZQG7</accession>
<evidence type="ECO:0000313" key="4">
    <source>
        <dbReference type="EMBL" id="RGD58093.1"/>
    </source>
</evidence>
<dbReference type="SUPFAM" id="SSF49899">
    <property type="entry name" value="Concanavalin A-like lectins/glucanases"/>
    <property type="match status" value="3"/>
</dbReference>
<dbReference type="PANTHER" id="PTHR46943">
    <property type="entry name" value="PENTRAXIN-RELATED PROTEIN PTX3"/>
    <property type="match status" value="1"/>
</dbReference>
<gene>
    <name evidence="4" type="ORF">DR950_10095</name>
</gene>
<feature type="domain" description="LamG-like jellyroll fold" evidence="3">
    <location>
        <begin position="976"/>
        <end position="1140"/>
    </location>
</feature>
<evidence type="ECO:0000313" key="5">
    <source>
        <dbReference type="Proteomes" id="UP000263377"/>
    </source>
</evidence>
<dbReference type="PANTHER" id="PTHR46943:SF1">
    <property type="entry name" value="PENTRAXIN-RELATED PROTEIN PTX3"/>
    <property type="match status" value="1"/>
</dbReference>
<dbReference type="SMART" id="SM00560">
    <property type="entry name" value="LamGL"/>
    <property type="match status" value="3"/>
</dbReference>
<dbReference type="EMBL" id="QVIG01000001">
    <property type="protein sequence ID" value="RGD58093.1"/>
    <property type="molecule type" value="Genomic_DNA"/>
</dbReference>
<keyword evidence="1" id="KW-0732">Signal</keyword>
<proteinExistence type="predicted"/>
<dbReference type="InterPro" id="IPR006558">
    <property type="entry name" value="LamG-like"/>
</dbReference>
<name>A0A372ZQG7_9ACTN</name>
<dbReference type="InterPro" id="IPR013320">
    <property type="entry name" value="ConA-like_dom_sf"/>
</dbReference>
<dbReference type="InterPro" id="IPR042837">
    <property type="entry name" value="PTX3"/>
</dbReference>
<organism evidence="4 5">
    <name type="scientific">Kitasatospora xanthocidica</name>
    <dbReference type="NCBI Taxonomy" id="83382"/>
    <lineage>
        <taxon>Bacteria</taxon>
        <taxon>Bacillati</taxon>
        <taxon>Actinomycetota</taxon>
        <taxon>Actinomycetes</taxon>
        <taxon>Kitasatosporales</taxon>
        <taxon>Streptomycetaceae</taxon>
        <taxon>Kitasatospora</taxon>
    </lineage>
</organism>
<dbReference type="GO" id="GO:0006955">
    <property type="term" value="P:immune response"/>
    <property type="evidence" value="ECO:0007669"/>
    <property type="project" value="InterPro"/>
</dbReference>
<evidence type="ECO:0000259" key="3">
    <source>
        <dbReference type="SMART" id="SM00560"/>
    </source>
</evidence>
<dbReference type="Gene3D" id="2.60.120.200">
    <property type="match status" value="3"/>
</dbReference>
<keyword evidence="5" id="KW-1185">Reference proteome</keyword>
<dbReference type="Proteomes" id="UP000263377">
    <property type="component" value="Unassembled WGS sequence"/>
</dbReference>
<feature type="domain" description="LamG-like jellyroll fold" evidence="3">
    <location>
        <begin position="519"/>
        <end position="658"/>
    </location>
</feature>
<feature type="domain" description="LamG-like jellyroll fold" evidence="3">
    <location>
        <begin position="735"/>
        <end position="893"/>
    </location>
</feature>
<evidence type="ECO:0000256" key="1">
    <source>
        <dbReference type="ARBA" id="ARBA00022729"/>
    </source>
</evidence>
<reference evidence="4 5" key="1">
    <citation type="submission" date="2018-08" db="EMBL/GenBank/DDBJ databases">
        <title>Diversity &amp; Physiological Properties of Lignin-Decomposing Actinobacteria from Soil.</title>
        <authorList>
            <person name="Roh S.G."/>
            <person name="Kim S.B."/>
        </authorList>
    </citation>
    <scope>NUCLEOTIDE SEQUENCE [LARGE SCALE GENOMIC DNA]</scope>
    <source>
        <strain evidence="4 5">MMS17-GH009</strain>
    </source>
</reference>
<comment type="caution">
    <text evidence="4">The sequence shown here is derived from an EMBL/GenBank/DDBJ whole genome shotgun (WGS) entry which is preliminary data.</text>
</comment>
<protein>
    <submittedName>
        <fullName evidence="4">LamG domain-containing protein</fullName>
    </submittedName>
</protein>
<dbReference type="Pfam" id="PF13385">
    <property type="entry name" value="Laminin_G_3"/>
    <property type="match status" value="3"/>
</dbReference>
<keyword evidence="2" id="KW-1015">Disulfide bond</keyword>